<organism evidence="1 2">
    <name type="scientific">Plectus sambesii</name>
    <dbReference type="NCBI Taxonomy" id="2011161"/>
    <lineage>
        <taxon>Eukaryota</taxon>
        <taxon>Metazoa</taxon>
        <taxon>Ecdysozoa</taxon>
        <taxon>Nematoda</taxon>
        <taxon>Chromadorea</taxon>
        <taxon>Plectida</taxon>
        <taxon>Plectina</taxon>
        <taxon>Plectoidea</taxon>
        <taxon>Plectidae</taxon>
        <taxon>Plectus</taxon>
    </lineage>
</organism>
<sequence>MAVAVNGLSDVCFGGVKHQIKYCRMLVALSELVTCSIQRATYKHNFLPLSINYASHTINNPFKCIFYSIFYYHTFFNRAYNCGIVPNFNANFHNCFSAAFFTFSDDFFTHVKSVNQYINIYLKFHKHTFANLINFKFINSRSCCISVH</sequence>
<reference evidence="2" key="1">
    <citation type="submission" date="2022-11" db="UniProtKB">
        <authorList>
            <consortium name="WormBaseParasite"/>
        </authorList>
    </citation>
    <scope>IDENTIFICATION</scope>
</reference>
<dbReference type="WBParaSite" id="PSAMB.scaffold1472size31089.g13327.t1">
    <property type="protein sequence ID" value="PSAMB.scaffold1472size31089.g13327.t1"/>
    <property type="gene ID" value="PSAMB.scaffold1472size31089.g13327"/>
</dbReference>
<name>A0A914V3A4_9BILA</name>
<dbReference type="AlphaFoldDB" id="A0A914V3A4"/>
<protein>
    <submittedName>
        <fullName evidence="2">Uncharacterized protein</fullName>
    </submittedName>
</protein>
<proteinExistence type="predicted"/>
<keyword evidence="1" id="KW-1185">Reference proteome</keyword>
<evidence type="ECO:0000313" key="1">
    <source>
        <dbReference type="Proteomes" id="UP000887566"/>
    </source>
</evidence>
<dbReference type="Proteomes" id="UP000887566">
    <property type="component" value="Unplaced"/>
</dbReference>
<evidence type="ECO:0000313" key="2">
    <source>
        <dbReference type="WBParaSite" id="PSAMB.scaffold1472size31089.g13327.t1"/>
    </source>
</evidence>
<accession>A0A914V3A4</accession>